<name>A0AA41WPD9_9GAMM</name>
<dbReference type="InterPro" id="IPR045584">
    <property type="entry name" value="Pilin-like"/>
</dbReference>
<gene>
    <name evidence="1" type="ORF">NJF43_18395</name>
</gene>
<sequence length="125" mass="13558">MVTVVIIGILASIAFPSYQEFVKRGNRTEGQAFLSEVAARQERYFAQNNEYTDDVDKLKLKNGSTSETGKYELSIVIDEDADADDGGYTLTAEEQFNDDACGNLTLTATGIKGVTGSKAAADCWK</sequence>
<proteinExistence type="predicted"/>
<organism evidence="1 2">
    <name type="scientific">Stutzerimonas nitrititolerans</name>
    <dbReference type="NCBI Taxonomy" id="2482751"/>
    <lineage>
        <taxon>Bacteria</taxon>
        <taxon>Pseudomonadati</taxon>
        <taxon>Pseudomonadota</taxon>
        <taxon>Gammaproteobacteria</taxon>
        <taxon>Pseudomonadales</taxon>
        <taxon>Pseudomonadaceae</taxon>
        <taxon>Stutzerimonas</taxon>
    </lineage>
</organism>
<dbReference type="Proteomes" id="UP001165292">
    <property type="component" value="Unassembled WGS sequence"/>
</dbReference>
<comment type="caution">
    <text evidence="1">The sequence shown here is derived from an EMBL/GenBank/DDBJ whole genome shotgun (WGS) entry which is preliminary data.</text>
</comment>
<dbReference type="EMBL" id="JAMYBS010000032">
    <property type="protein sequence ID" value="MCO7546724.1"/>
    <property type="molecule type" value="Genomic_DNA"/>
</dbReference>
<dbReference type="Gene3D" id="3.30.700.10">
    <property type="entry name" value="Glycoprotein, Type 4 Pilin"/>
    <property type="match status" value="1"/>
</dbReference>
<evidence type="ECO:0000313" key="2">
    <source>
        <dbReference type="Proteomes" id="UP001165292"/>
    </source>
</evidence>
<dbReference type="SUPFAM" id="SSF54523">
    <property type="entry name" value="Pili subunits"/>
    <property type="match status" value="1"/>
</dbReference>
<dbReference type="GO" id="GO:0043683">
    <property type="term" value="P:type IV pilus assembly"/>
    <property type="evidence" value="ECO:0007669"/>
    <property type="project" value="InterPro"/>
</dbReference>
<accession>A0AA41WPD9</accession>
<dbReference type="Pfam" id="PF16732">
    <property type="entry name" value="ComP_DUS"/>
    <property type="match status" value="1"/>
</dbReference>
<dbReference type="InterPro" id="IPR031982">
    <property type="entry name" value="PilE-like"/>
</dbReference>
<dbReference type="AlphaFoldDB" id="A0AA41WPD9"/>
<reference evidence="1" key="1">
    <citation type="submission" date="2022-06" db="EMBL/GenBank/DDBJ databases">
        <title>Detection of beta-lactamases in bacteria of animal origin.</title>
        <authorList>
            <person name="Mlynarcik P."/>
            <person name="Zdarska V."/>
            <person name="Chudobova H."/>
            <person name="Prochazkova P."/>
            <person name="Hricova K."/>
            <person name="Mezerova K."/>
            <person name="Bardon J."/>
            <person name="Dolejska M."/>
            <person name="Sukkar I."/>
            <person name="Kolar M."/>
        </authorList>
    </citation>
    <scope>NUCLEOTIDE SEQUENCE</scope>
    <source>
        <strain evidence="1">S 300-3</strain>
    </source>
</reference>
<evidence type="ECO:0000313" key="1">
    <source>
        <dbReference type="EMBL" id="MCO7546724.1"/>
    </source>
</evidence>
<protein>
    <submittedName>
        <fullName evidence="1">Type IV pilin protein</fullName>
    </submittedName>
</protein>